<keyword evidence="1" id="KW-1133">Transmembrane helix</keyword>
<dbReference type="EMBL" id="KZ305059">
    <property type="protein sequence ID" value="PIA32993.1"/>
    <property type="molecule type" value="Genomic_DNA"/>
</dbReference>
<accession>A0A2G5CNX1</accession>
<dbReference type="AlphaFoldDB" id="A0A2G5CNX1"/>
<dbReference type="Proteomes" id="UP000230069">
    <property type="component" value="Unassembled WGS sequence"/>
</dbReference>
<feature type="transmembrane region" description="Helical" evidence="1">
    <location>
        <begin position="7"/>
        <end position="25"/>
    </location>
</feature>
<reference evidence="2 3" key="1">
    <citation type="submission" date="2017-09" db="EMBL/GenBank/DDBJ databases">
        <title>WGS assembly of Aquilegia coerulea Goldsmith.</title>
        <authorList>
            <person name="Hodges S."/>
            <person name="Kramer E."/>
            <person name="Nordborg M."/>
            <person name="Tomkins J."/>
            <person name="Borevitz J."/>
            <person name="Derieg N."/>
            <person name="Yan J."/>
            <person name="Mihaltcheva S."/>
            <person name="Hayes R.D."/>
            <person name="Rokhsar D."/>
        </authorList>
    </citation>
    <scope>NUCLEOTIDE SEQUENCE [LARGE SCALE GENOMIC DNA]</scope>
    <source>
        <strain evidence="3">cv. Goldsmith</strain>
    </source>
</reference>
<name>A0A2G5CNX1_AQUCA</name>
<evidence type="ECO:0000256" key="1">
    <source>
        <dbReference type="SAM" id="Phobius"/>
    </source>
</evidence>
<keyword evidence="3" id="KW-1185">Reference proteome</keyword>
<evidence type="ECO:0000313" key="2">
    <source>
        <dbReference type="EMBL" id="PIA32993.1"/>
    </source>
</evidence>
<organism evidence="2 3">
    <name type="scientific">Aquilegia coerulea</name>
    <name type="common">Rocky mountain columbine</name>
    <dbReference type="NCBI Taxonomy" id="218851"/>
    <lineage>
        <taxon>Eukaryota</taxon>
        <taxon>Viridiplantae</taxon>
        <taxon>Streptophyta</taxon>
        <taxon>Embryophyta</taxon>
        <taxon>Tracheophyta</taxon>
        <taxon>Spermatophyta</taxon>
        <taxon>Magnoliopsida</taxon>
        <taxon>Ranunculales</taxon>
        <taxon>Ranunculaceae</taxon>
        <taxon>Thalictroideae</taxon>
        <taxon>Aquilegia</taxon>
    </lineage>
</organism>
<evidence type="ECO:0000313" key="3">
    <source>
        <dbReference type="Proteomes" id="UP000230069"/>
    </source>
</evidence>
<proteinExistence type="predicted"/>
<keyword evidence="1" id="KW-0472">Membrane</keyword>
<gene>
    <name evidence="2" type="ORF">AQUCO_04200029v1</name>
</gene>
<dbReference type="InParanoid" id="A0A2G5CNX1"/>
<sequence>MRNYSSPNFRLVSIFLINVLFYQLLRISLLSESGLCKILWNSFAYLNSTQQSQSQSHIVPLINYLQGIP</sequence>
<keyword evidence="1" id="KW-0812">Transmembrane</keyword>
<protein>
    <submittedName>
        <fullName evidence="2">Uncharacterized protein</fullName>
    </submittedName>
</protein>